<feature type="domain" description="SRS" evidence="1">
    <location>
        <begin position="271"/>
        <end position="372"/>
    </location>
</feature>
<dbReference type="InterPro" id="IPR036755">
    <property type="entry name" value="SRS_dom_sf"/>
</dbReference>
<dbReference type="Pfam" id="PF04092">
    <property type="entry name" value="SAG"/>
    <property type="match status" value="2"/>
</dbReference>
<dbReference type="AlphaFoldDB" id="A0A2C6KLU0"/>
<feature type="domain" description="SRS" evidence="1">
    <location>
        <begin position="149"/>
        <end position="257"/>
    </location>
</feature>
<gene>
    <name evidence="2" type="ORF">CSUI_007679</name>
</gene>
<organism evidence="2 3">
    <name type="scientific">Cystoisospora suis</name>
    <dbReference type="NCBI Taxonomy" id="483139"/>
    <lineage>
        <taxon>Eukaryota</taxon>
        <taxon>Sar</taxon>
        <taxon>Alveolata</taxon>
        <taxon>Apicomplexa</taxon>
        <taxon>Conoidasida</taxon>
        <taxon>Coccidia</taxon>
        <taxon>Eucoccidiorida</taxon>
        <taxon>Eimeriorina</taxon>
        <taxon>Sarcocystidae</taxon>
        <taxon>Cystoisospora</taxon>
    </lineage>
</organism>
<accession>A0A2C6KLU0</accession>
<evidence type="ECO:0000313" key="3">
    <source>
        <dbReference type="Proteomes" id="UP000221165"/>
    </source>
</evidence>
<sequence>MTRAAACSVDSRPISQGMPPCYRCSIHRQQLGTYFVVLLFTPRSLSLQAGISCLGKELRSSGTASLAMGPFSLIPYGIAALALPALRVIAGDSEQLATLADVEATPVVRGVAGPGFFENDEKEASAGAEDSAGLVEAQPRRLSEPQVEQCSFTGGKTLTVAVSPYTLEAKFSCGDKADETIAVEPDCTSVKDKCCDSAGNTCQQQPIAEVAGVNGSATMDDASKVITVKLDGTPKNTDAKLYFKCKKSAENCMVTVDMPKPLTESQCNFNKNVEVPAISEPNKEVTFECGGSVASKPGTVDTEVFKGPDCTGTASKLSDLVPGAQLKETKDGCFTLSVSALPTEAQNLCFKCVYPDPTKTKTQQTCKVTVAVSGTSKTTTASTTTSAAEGTAVMSFAVVGLAFFSFAGSAYY</sequence>
<dbReference type="InterPro" id="IPR007226">
    <property type="entry name" value="SRS_dom"/>
</dbReference>
<dbReference type="GeneID" id="94431035"/>
<comment type="caution">
    <text evidence="2">The sequence shown here is derived from an EMBL/GenBank/DDBJ whole genome shotgun (WGS) entry which is preliminary data.</text>
</comment>
<protein>
    <submittedName>
        <fullName evidence="2">Sag-related sequence srs53a</fullName>
    </submittedName>
</protein>
<dbReference type="RefSeq" id="XP_067920203.1">
    <property type="nucleotide sequence ID" value="XM_068067824.1"/>
</dbReference>
<reference evidence="2 3" key="1">
    <citation type="journal article" date="2017" name="Int. J. Parasitol.">
        <title>The genome of the protozoan parasite Cystoisospora suis and a reverse vaccinology approach to identify vaccine candidates.</title>
        <authorList>
            <person name="Palmieri N."/>
            <person name="Shrestha A."/>
            <person name="Ruttkowski B."/>
            <person name="Beck T."/>
            <person name="Vogl C."/>
            <person name="Tomley F."/>
            <person name="Blake D.P."/>
            <person name="Joachim A."/>
        </authorList>
    </citation>
    <scope>NUCLEOTIDE SEQUENCE [LARGE SCALE GENOMIC DNA]</scope>
    <source>
        <strain evidence="2 3">Wien I</strain>
    </source>
</reference>
<evidence type="ECO:0000259" key="1">
    <source>
        <dbReference type="Pfam" id="PF04092"/>
    </source>
</evidence>
<dbReference type="VEuPathDB" id="ToxoDB:CSUI_007679"/>
<dbReference type="SUPFAM" id="SSF74877">
    <property type="entry name" value="Major surface antigen p30, SAG1"/>
    <property type="match status" value="1"/>
</dbReference>
<name>A0A2C6KLU0_9APIC</name>
<dbReference type="Gene3D" id="2.60.40.1320">
    <property type="entry name" value="SRS domain"/>
    <property type="match status" value="2"/>
</dbReference>
<proteinExistence type="predicted"/>
<dbReference type="GO" id="GO:0016020">
    <property type="term" value="C:membrane"/>
    <property type="evidence" value="ECO:0007669"/>
    <property type="project" value="InterPro"/>
</dbReference>
<evidence type="ECO:0000313" key="2">
    <source>
        <dbReference type="EMBL" id="PHJ18497.1"/>
    </source>
</evidence>
<dbReference type="EMBL" id="MIGC01004109">
    <property type="protein sequence ID" value="PHJ18497.1"/>
    <property type="molecule type" value="Genomic_DNA"/>
</dbReference>
<keyword evidence="3" id="KW-1185">Reference proteome</keyword>
<dbReference type="Proteomes" id="UP000221165">
    <property type="component" value="Unassembled WGS sequence"/>
</dbReference>